<accession>A0A9Q0FF16</accession>
<keyword evidence="4" id="KW-0963">Cytoplasm</keyword>
<comment type="similarity">
    <text evidence="2">Belongs to the GST superfamily. Phi family.</text>
</comment>
<dbReference type="AlphaFoldDB" id="A0A9Q0FF16"/>
<dbReference type="CDD" id="cd03187">
    <property type="entry name" value="GST_C_Phi"/>
    <property type="match status" value="1"/>
</dbReference>
<dbReference type="InterPro" id="IPR034347">
    <property type="entry name" value="GST_Phi_C"/>
</dbReference>
<evidence type="ECO:0000256" key="5">
    <source>
        <dbReference type="ARBA" id="ARBA00022575"/>
    </source>
</evidence>
<sequence>MTESRAITAYIAQEYADKGAQLVYTTGKHLPTYLIWLEVEAHHFNPASSPLVWEQYYKPIMGIPQDTAAIEEHETKLAKVLDVYEKRLAESKYLAGDNFTLADLHHLPNISALMGTPSKKLVAARPHVSKWVADITSRPAWAKVLALQNQK</sequence>
<dbReference type="GO" id="GO:0005829">
    <property type="term" value="C:cytosol"/>
    <property type="evidence" value="ECO:0007669"/>
    <property type="project" value="UniProtKB-SubCell"/>
</dbReference>
<dbReference type="PANTHER" id="PTHR43900:SF47">
    <property type="entry name" value="GLUTATHIONE S-TRANSFERASE F6-RELATED"/>
    <property type="match status" value="1"/>
</dbReference>
<feature type="domain" description="GST C-terminal" evidence="8">
    <location>
        <begin position="26"/>
        <end position="151"/>
    </location>
</feature>
<dbReference type="InterPro" id="IPR010987">
    <property type="entry name" value="Glutathione-S-Trfase_C-like"/>
</dbReference>
<evidence type="ECO:0000313" key="10">
    <source>
        <dbReference type="Proteomes" id="UP001141552"/>
    </source>
</evidence>
<dbReference type="EC" id="2.5.1.18" evidence="3"/>
<keyword evidence="6" id="KW-0808">Transferase</keyword>
<evidence type="ECO:0000259" key="8">
    <source>
        <dbReference type="PROSITE" id="PS50405"/>
    </source>
</evidence>
<dbReference type="SFLD" id="SFLDG00358">
    <property type="entry name" value="Main_(cytGST)"/>
    <property type="match status" value="1"/>
</dbReference>
<dbReference type="FunFam" id="1.20.1050.10:FF:000004">
    <property type="entry name" value="Glutathione S-transferase F2"/>
    <property type="match status" value="1"/>
</dbReference>
<dbReference type="GO" id="GO:0006749">
    <property type="term" value="P:glutathione metabolic process"/>
    <property type="evidence" value="ECO:0007669"/>
    <property type="project" value="TreeGrafter"/>
</dbReference>
<evidence type="ECO:0000256" key="6">
    <source>
        <dbReference type="ARBA" id="ARBA00022679"/>
    </source>
</evidence>
<dbReference type="SFLD" id="SFLDS00019">
    <property type="entry name" value="Glutathione_Transferase_(cytos"/>
    <property type="match status" value="1"/>
</dbReference>
<dbReference type="GO" id="GO:0004364">
    <property type="term" value="F:glutathione transferase activity"/>
    <property type="evidence" value="ECO:0007669"/>
    <property type="project" value="UniProtKB-EC"/>
</dbReference>
<dbReference type="EMBL" id="JAKUCV010005675">
    <property type="protein sequence ID" value="KAJ4830299.1"/>
    <property type="molecule type" value="Genomic_DNA"/>
</dbReference>
<dbReference type="PANTHER" id="PTHR43900">
    <property type="entry name" value="GLUTATHIONE S-TRANSFERASE RHO"/>
    <property type="match status" value="1"/>
</dbReference>
<dbReference type="InterPro" id="IPR040079">
    <property type="entry name" value="Glutathione_S-Trfase"/>
</dbReference>
<dbReference type="Proteomes" id="UP001141552">
    <property type="component" value="Unassembled WGS sequence"/>
</dbReference>
<organism evidence="9 10">
    <name type="scientific">Turnera subulata</name>
    <dbReference type="NCBI Taxonomy" id="218843"/>
    <lineage>
        <taxon>Eukaryota</taxon>
        <taxon>Viridiplantae</taxon>
        <taxon>Streptophyta</taxon>
        <taxon>Embryophyta</taxon>
        <taxon>Tracheophyta</taxon>
        <taxon>Spermatophyta</taxon>
        <taxon>Magnoliopsida</taxon>
        <taxon>eudicotyledons</taxon>
        <taxon>Gunneridae</taxon>
        <taxon>Pentapetalae</taxon>
        <taxon>rosids</taxon>
        <taxon>fabids</taxon>
        <taxon>Malpighiales</taxon>
        <taxon>Passifloraceae</taxon>
        <taxon>Turnera</taxon>
    </lineage>
</organism>
<protein>
    <recommendedName>
        <fullName evidence="3">glutathione transferase</fullName>
        <ecNumber evidence="3">2.5.1.18</ecNumber>
    </recommendedName>
</protein>
<dbReference type="GO" id="GO:0009407">
    <property type="term" value="P:toxin catabolic process"/>
    <property type="evidence" value="ECO:0007669"/>
    <property type="project" value="UniProtKB-ARBA"/>
</dbReference>
<evidence type="ECO:0000256" key="1">
    <source>
        <dbReference type="ARBA" id="ARBA00004514"/>
    </source>
</evidence>
<dbReference type="Pfam" id="PF00043">
    <property type="entry name" value="GST_C"/>
    <property type="match status" value="1"/>
</dbReference>
<dbReference type="Gene3D" id="1.20.1050.10">
    <property type="match status" value="1"/>
</dbReference>
<evidence type="ECO:0000256" key="2">
    <source>
        <dbReference type="ARBA" id="ARBA00010128"/>
    </source>
</evidence>
<proteinExistence type="inferred from homology"/>
<reference evidence="9" key="1">
    <citation type="submission" date="2022-02" db="EMBL/GenBank/DDBJ databases">
        <authorList>
            <person name="Henning P.M."/>
            <person name="McCubbin A.G."/>
            <person name="Shore J.S."/>
        </authorList>
    </citation>
    <scope>NUCLEOTIDE SEQUENCE</scope>
    <source>
        <strain evidence="9">F60SS</strain>
        <tissue evidence="9">Leaves</tissue>
    </source>
</reference>
<comment type="caution">
    <text evidence="9">The sequence shown here is derived from an EMBL/GenBank/DDBJ whole genome shotgun (WGS) entry which is preliminary data.</text>
</comment>
<dbReference type="SUPFAM" id="SSF47616">
    <property type="entry name" value="GST C-terminal domain-like"/>
    <property type="match status" value="1"/>
</dbReference>
<dbReference type="InterPro" id="IPR036282">
    <property type="entry name" value="Glutathione-S-Trfase_C_sf"/>
</dbReference>
<evidence type="ECO:0000256" key="7">
    <source>
        <dbReference type="ARBA" id="ARBA00047960"/>
    </source>
</evidence>
<evidence type="ECO:0000256" key="3">
    <source>
        <dbReference type="ARBA" id="ARBA00012452"/>
    </source>
</evidence>
<comment type="subcellular location">
    <subcellularLocation>
        <location evidence="1">Cytoplasm</location>
        <location evidence="1">Cytosol</location>
    </subcellularLocation>
</comment>
<dbReference type="PROSITE" id="PS50405">
    <property type="entry name" value="GST_CTER"/>
    <property type="match status" value="1"/>
</dbReference>
<dbReference type="GO" id="GO:0043295">
    <property type="term" value="F:glutathione binding"/>
    <property type="evidence" value="ECO:0007669"/>
    <property type="project" value="TreeGrafter"/>
</dbReference>
<dbReference type="InterPro" id="IPR004046">
    <property type="entry name" value="GST_C"/>
</dbReference>
<gene>
    <name evidence="9" type="primary">GSTF6</name>
    <name evidence="9" type="ORF">Tsubulata_048121</name>
</gene>
<keyword evidence="5" id="KW-0216">Detoxification</keyword>
<comment type="catalytic activity">
    <reaction evidence="7">
        <text>RX + glutathione = an S-substituted glutathione + a halide anion + H(+)</text>
        <dbReference type="Rhea" id="RHEA:16437"/>
        <dbReference type="ChEBI" id="CHEBI:15378"/>
        <dbReference type="ChEBI" id="CHEBI:16042"/>
        <dbReference type="ChEBI" id="CHEBI:17792"/>
        <dbReference type="ChEBI" id="CHEBI:57925"/>
        <dbReference type="ChEBI" id="CHEBI:90779"/>
        <dbReference type="EC" id="2.5.1.18"/>
    </reaction>
</comment>
<dbReference type="OrthoDB" id="422574at2759"/>
<name>A0A9Q0FF16_9ROSI</name>
<evidence type="ECO:0000256" key="4">
    <source>
        <dbReference type="ARBA" id="ARBA00022490"/>
    </source>
</evidence>
<evidence type="ECO:0000313" key="9">
    <source>
        <dbReference type="EMBL" id="KAJ4830299.1"/>
    </source>
</evidence>
<reference evidence="9" key="2">
    <citation type="journal article" date="2023" name="Plants (Basel)">
        <title>Annotation of the Turnera subulata (Passifloraceae) Draft Genome Reveals the S-Locus Evolved after the Divergence of Turneroideae from Passifloroideae in a Stepwise Manner.</title>
        <authorList>
            <person name="Henning P.M."/>
            <person name="Roalson E.H."/>
            <person name="Mir W."/>
            <person name="McCubbin A.G."/>
            <person name="Shore J.S."/>
        </authorList>
    </citation>
    <scope>NUCLEOTIDE SEQUENCE</scope>
    <source>
        <strain evidence="9">F60SS</strain>
    </source>
</reference>
<keyword evidence="10" id="KW-1185">Reference proteome</keyword>